<evidence type="ECO:0000256" key="3">
    <source>
        <dbReference type="ARBA" id="ARBA00022475"/>
    </source>
</evidence>
<gene>
    <name evidence="8" type="ORF">BD293_3078</name>
</gene>
<reference evidence="8 9" key="1">
    <citation type="submission" date="2019-06" db="EMBL/GenBank/DDBJ databases">
        <title>Genomic Encyclopedia of Archaeal and Bacterial Type Strains, Phase II (KMG-II): from individual species to whole genera.</title>
        <authorList>
            <person name="Goeker M."/>
        </authorList>
    </citation>
    <scope>NUCLEOTIDE SEQUENCE [LARGE SCALE GENOMIC DNA]</scope>
    <source>
        <strain evidence="8 9">DSM 18423</strain>
    </source>
</reference>
<dbReference type="Proteomes" id="UP000320582">
    <property type="component" value="Unassembled WGS sequence"/>
</dbReference>
<evidence type="ECO:0000256" key="1">
    <source>
        <dbReference type="ARBA" id="ARBA00004162"/>
    </source>
</evidence>
<name>A0A543KH59_9RHOB</name>
<comment type="caution">
    <text evidence="8">The sequence shown here is derived from an EMBL/GenBank/DDBJ whole genome shotgun (WGS) entry which is preliminary data.</text>
</comment>
<keyword evidence="5" id="KW-1133">Transmembrane helix</keyword>
<sequence>MPERLDLTPRRRRLSMTSLIDVIFLLLLFFMLSSTFARQGELPLDLAMGGAATPPDTPPAFIQLRQDGLRLDATETTPEALRSELQARGEGVLLLTLGEGVGAQGFAEILHLLQGLSGWRLAVLGAAP</sequence>
<keyword evidence="3" id="KW-1003">Cell membrane</keyword>
<organism evidence="8 9">
    <name type="scientific">Roseinatronobacter monicus</name>
    <dbReference type="NCBI Taxonomy" id="393481"/>
    <lineage>
        <taxon>Bacteria</taxon>
        <taxon>Pseudomonadati</taxon>
        <taxon>Pseudomonadota</taxon>
        <taxon>Alphaproteobacteria</taxon>
        <taxon>Rhodobacterales</taxon>
        <taxon>Paracoccaceae</taxon>
        <taxon>Roseinatronobacter</taxon>
    </lineage>
</organism>
<protein>
    <submittedName>
        <fullName evidence="8">Outer membrane transport energization protein ExbD</fullName>
    </submittedName>
</protein>
<keyword evidence="4 7" id="KW-0812">Transmembrane</keyword>
<keyword evidence="6" id="KW-0472">Membrane</keyword>
<keyword evidence="7" id="KW-0813">Transport</keyword>
<keyword evidence="7" id="KW-0653">Protein transport</keyword>
<proteinExistence type="inferred from homology"/>
<dbReference type="GO" id="GO:0015031">
    <property type="term" value="P:protein transport"/>
    <property type="evidence" value="ECO:0007669"/>
    <property type="project" value="UniProtKB-KW"/>
</dbReference>
<keyword evidence="9" id="KW-1185">Reference proteome</keyword>
<dbReference type="PANTHER" id="PTHR30558">
    <property type="entry name" value="EXBD MEMBRANE COMPONENT OF PMF-DRIVEN MACROMOLECULE IMPORT SYSTEM"/>
    <property type="match status" value="1"/>
</dbReference>
<dbReference type="EMBL" id="VFPT01000001">
    <property type="protein sequence ID" value="TQM94402.1"/>
    <property type="molecule type" value="Genomic_DNA"/>
</dbReference>
<comment type="similarity">
    <text evidence="2 7">Belongs to the ExbD/TolR family.</text>
</comment>
<dbReference type="GO" id="GO:0005886">
    <property type="term" value="C:plasma membrane"/>
    <property type="evidence" value="ECO:0007669"/>
    <property type="project" value="UniProtKB-SubCell"/>
</dbReference>
<evidence type="ECO:0000313" key="8">
    <source>
        <dbReference type="EMBL" id="TQM94402.1"/>
    </source>
</evidence>
<evidence type="ECO:0000256" key="6">
    <source>
        <dbReference type="ARBA" id="ARBA00023136"/>
    </source>
</evidence>
<evidence type="ECO:0000256" key="7">
    <source>
        <dbReference type="RuleBase" id="RU003879"/>
    </source>
</evidence>
<evidence type="ECO:0000256" key="4">
    <source>
        <dbReference type="ARBA" id="ARBA00022692"/>
    </source>
</evidence>
<evidence type="ECO:0000256" key="5">
    <source>
        <dbReference type="ARBA" id="ARBA00022989"/>
    </source>
</evidence>
<dbReference type="PANTHER" id="PTHR30558:SF3">
    <property type="entry name" value="BIOPOLYMER TRANSPORT PROTEIN EXBD-RELATED"/>
    <property type="match status" value="1"/>
</dbReference>
<dbReference type="InterPro" id="IPR003400">
    <property type="entry name" value="ExbD"/>
</dbReference>
<dbReference type="GO" id="GO:0022857">
    <property type="term" value="F:transmembrane transporter activity"/>
    <property type="evidence" value="ECO:0007669"/>
    <property type="project" value="InterPro"/>
</dbReference>
<dbReference type="AlphaFoldDB" id="A0A543KH59"/>
<evidence type="ECO:0000256" key="2">
    <source>
        <dbReference type="ARBA" id="ARBA00005811"/>
    </source>
</evidence>
<evidence type="ECO:0000313" key="9">
    <source>
        <dbReference type="Proteomes" id="UP000320582"/>
    </source>
</evidence>
<comment type="subcellular location">
    <subcellularLocation>
        <location evidence="1">Cell membrane</location>
        <topology evidence="1">Single-pass membrane protein</topology>
    </subcellularLocation>
    <subcellularLocation>
        <location evidence="7">Cell membrane</location>
        <topology evidence="7">Single-pass type II membrane protein</topology>
    </subcellularLocation>
</comment>
<dbReference type="Pfam" id="PF02472">
    <property type="entry name" value="ExbD"/>
    <property type="match status" value="1"/>
</dbReference>
<accession>A0A543KH59</accession>